<evidence type="ECO:0000256" key="1">
    <source>
        <dbReference type="ARBA" id="ARBA00010935"/>
    </source>
</evidence>
<reference evidence="7 8" key="1">
    <citation type="submission" date="2017-03" db="EMBL/GenBank/DDBJ databases">
        <title>Genome of the blue death feigning beetle - Asbolus verrucosus.</title>
        <authorList>
            <person name="Rider S.D."/>
        </authorList>
    </citation>
    <scope>NUCLEOTIDE SEQUENCE [LARGE SCALE GENOMIC DNA]</scope>
    <source>
        <strain evidence="7">Butters</strain>
        <tissue evidence="7">Head and leg muscle</tissue>
    </source>
</reference>
<organism evidence="7 8">
    <name type="scientific">Asbolus verrucosus</name>
    <name type="common">Desert ironclad beetle</name>
    <dbReference type="NCBI Taxonomy" id="1661398"/>
    <lineage>
        <taxon>Eukaryota</taxon>
        <taxon>Metazoa</taxon>
        <taxon>Ecdysozoa</taxon>
        <taxon>Arthropoda</taxon>
        <taxon>Hexapoda</taxon>
        <taxon>Insecta</taxon>
        <taxon>Pterygota</taxon>
        <taxon>Neoptera</taxon>
        <taxon>Endopterygota</taxon>
        <taxon>Coleoptera</taxon>
        <taxon>Polyphaga</taxon>
        <taxon>Cucujiformia</taxon>
        <taxon>Tenebrionidae</taxon>
        <taxon>Pimeliinae</taxon>
        <taxon>Asbolus</taxon>
    </lineage>
</organism>
<dbReference type="InterPro" id="IPR056832">
    <property type="entry name" value="ARM_TT21_2nd"/>
</dbReference>
<dbReference type="GO" id="GO:0005929">
    <property type="term" value="C:cilium"/>
    <property type="evidence" value="ECO:0007669"/>
    <property type="project" value="GOC"/>
</dbReference>
<proteinExistence type="inferred from homology"/>
<dbReference type="Pfam" id="PF25064">
    <property type="entry name" value="ARM_TT21_5th"/>
    <property type="match status" value="1"/>
</dbReference>
<dbReference type="GO" id="GO:0035721">
    <property type="term" value="P:intraciliary retrograde transport"/>
    <property type="evidence" value="ECO:0007669"/>
    <property type="project" value="TreeGrafter"/>
</dbReference>
<dbReference type="SMART" id="SM00028">
    <property type="entry name" value="TPR"/>
    <property type="match status" value="11"/>
</dbReference>
<dbReference type="Gene3D" id="1.25.40.10">
    <property type="entry name" value="Tetratricopeptide repeat domain"/>
    <property type="match status" value="5"/>
</dbReference>
<dbReference type="GO" id="GO:0061512">
    <property type="term" value="P:protein localization to cilium"/>
    <property type="evidence" value="ECO:0007669"/>
    <property type="project" value="TreeGrafter"/>
</dbReference>
<dbReference type="Pfam" id="PF13432">
    <property type="entry name" value="TPR_16"/>
    <property type="match status" value="1"/>
</dbReference>
<dbReference type="InterPro" id="IPR019734">
    <property type="entry name" value="TPR_rpt"/>
</dbReference>
<dbReference type="Pfam" id="PF25060">
    <property type="entry name" value="ARM_TT21_2nd"/>
    <property type="match status" value="1"/>
</dbReference>
<feature type="domain" description="Tetratricopeptide repeat protein 21A/21B second ARM" evidence="3">
    <location>
        <begin position="275"/>
        <end position="537"/>
    </location>
</feature>
<feature type="domain" description="Tetratricopeptide repeat protein 21A/21B N-terminal ARM repeat" evidence="4">
    <location>
        <begin position="12"/>
        <end position="236"/>
    </location>
</feature>
<dbReference type="PANTHER" id="PTHR14699">
    <property type="entry name" value="STI2 PROTEIN-RELATED"/>
    <property type="match status" value="1"/>
</dbReference>
<feature type="repeat" description="TPR" evidence="2">
    <location>
        <begin position="653"/>
        <end position="686"/>
    </location>
</feature>
<keyword evidence="8" id="KW-1185">Reference proteome</keyword>
<evidence type="ECO:0000259" key="6">
    <source>
        <dbReference type="Pfam" id="PF25064"/>
    </source>
</evidence>
<name>A0A482WAJ7_ASBVE</name>
<evidence type="ECO:0000313" key="7">
    <source>
        <dbReference type="EMBL" id="RZC41543.1"/>
    </source>
</evidence>
<dbReference type="AlphaFoldDB" id="A0A482WAJ7"/>
<evidence type="ECO:0000259" key="3">
    <source>
        <dbReference type="Pfam" id="PF25060"/>
    </source>
</evidence>
<dbReference type="Pfam" id="PF13181">
    <property type="entry name" value="TPR_8"/>
    <property type="match status" value="1"/>
</dbReference>
<dbReference type="Pfam" id="PF25063">
    <property type="entry name" value="ARM_TT21_C"/>
    <property type="match status" value="1"/>
</dbReference>
<evidence type="ECO:0000256" key="2">
    <source>
        <dbReference type="PROSITE-ProRule" id="PRU00339"/>
    </source>
</evidence>
<dbReference type="Pfam" id="PF25062">
    <property type="entry name" value="ARM_TT21_N"/>
    <property type="match status" value="1"/>
</dbReference>
<dbReference type="PANTHER" id="PTHR14699:SF0">
    <property type="entry name" value="TETRATRICOPEPTIDE REPEAT PROTEIN 21 HOMOLOG"/>
    <property type="match status" value="1"/>
</dbReference>
<accession>A0A482WAJ7</accession>
<gene>
    <name evidence="7" type="ORF">BDFB_006996</name>
</gene>
<protein>
    <submittedName>
        <fullName evidence="7">Tetratricopeptide repeat protein 21B-like</fullName>
    </submittedName>
</protein>
<evidence type="ECO:0000259" key="4">
    <source>
        <dbReference type="Pfam" id="PF25062"/>
    </source>
</evidence>
<comment type="similarity">
    <text evidence="1">Belongs to the TTC21 family.</text>
</comment>
<dbReference type="Proteomes" id="UP000292052">
    <property type="component" value="Unassembled WGS sequence"/>
</dbReference>
<keyword evidence="2" id="KW-0802">TPR repeat</keyword>
<dbReference type="GO" id="GO:0030991">
    <property type="term" value="C:intraciliary transport particle A"/>
    <property type="evidence" value="ECO:0007669"/>
    <property type="project" value="TreeGrafter"/>
</dbReference>
<dbReference type="FunFam" id="1.25.40.10:FF:000219">
    <property type="entry name" value="Tetratricopeptide repeat domain 21B"/>
    <property type="match status" value="1"/>
</dbReference>
<dbReference type="InterPro" id="IPR056835">
    <property type="entry name" value="ARM_TT21_5th"/>
</dbReference>
<dbReference type="PROSITE" id="PS50005">
    <property type="entry name" value="TPR"/>
    <property type="match status" value="1"/>
</dbReference>
<dbReference type="SUPFAM" id="SSF48452">
    <property type="entry name" value="TPR-like"/>
    <property type="match status" value="5"/>
</dbReference>
<feature type="domain" description="Tetratricopeptide repeat protein 21A/21B C-terminal ARM" evidence="5">
    <location>
        <begin position="964"/>
        <end position="1176"/>
    </location>
</feature>
<feature type="domain" description="Tetratricopeptide repeat protein 21A/21B fifth ARM repeats" evidence="6">
    <location>
        <begin position="819"/>
        <end position="935"/>
    </location>
</feature>
<dbReference type="STRING" id="1661398.A0A482WAJ7"/>
<dbReference type="EMBL" id="QDEB01016128">
    <property type="protein sequence ID" value="RZC41543.1"/>
    <property type="molecule type" value="Genomic_DNA"/>
</dbReference>
<dbReference type="FunFam" id="1.25.40.10:FF:003715">
    <property type="entry name" value="Tetratricopeptide repeat protein 21B-like Protein"/>
    <property type="match status" value="1"/>
</dbReference>
<dbReference type="InterPro" id="IPR056834">
    <property type="entry name" value="ARM_TT21_C"/>
</dbReference>
<dbReference type="InterPro" id="IPR040364">
    <property type="entry name" value="TTC21A/TTC21B"/>
</dbReference>
<dbReference type="InterPro" id="IPR056833">
    <property type="entry name" value="ARM_TT21_N"/>
</dbReference>
<dbReference type="OrthoDB" id="10259630at2759"/>
<evidence type="ECO:0000259" key="5">
    <source>
        <dbReference type="Pfam" id="PF25063"/>
    </source>
</evidence>
<evidence type="ECO:0000313" key="8">
    <source>
        <dbReference type="Proteomes" id="UP000292052"/>
    </source>
</evidence>
<comment type="caution">
    <text evidence="7">The sequence shown here is derived from an EMBL/GenBank/DDBJ whole genome shotgun (WGS) entry which is preliminary data.</text>
</comment>
<sequence length="1182" mass="134944">MEDEENDFKSKIFFYFRESYYNSMITACKEGTSKFKDEVPFRLYHALALLLNNRPEECINQLDSVKSENNVRLSVVITLMYAHKIMGVTNKDLFHKLDSQMRELRKTAEAVDFYHSAFVLFVLNKPEKAIDYLDKSLSMRSDLAEALILKGWILLHLKKSGQKVSQNITELFELSLKNNKRNLDATLGVSESYLCQNKIEEALNAINKAIVRFPGSSLPLVQKMKIQFALQDWEQTLETMNRIINENFDNLDAMKVNIIMLLCRDANYEEAVSCIKKYVAEIESQEHKNGKLLLENAQLFSKICGRHAEVLNETYRMVETAVQINSEDVECIVELGRQCLLAGRIKDAQKSYKTATKIDETSLKALMGLTLCELSENGKSDQIKKQVDFLLELEEAQNSSYLYLIRAKICGNSDEALIFLKKASDLQLNLVKSQYYSDSYLQQLDPDFMLDVVKEYLQYISYSTDLSLKASARVTSSASATAQNVLKVVAKACPGLYEASYLLAKFQYFSGETTNAMNSLDQILTKIDGDISSDAHLDQGDLTLIEKASIYIELIEAHNIIGQNDEAAKLLENAVEEFQGTAEEARILILSADHAVKRKNVQGAIDLLNKVKSNESYYLQARTKLADILLKHRLDKYAYLQCYQEMVDENPCSESYLLLGDAYMNILEPDDALECYSLALQQNPKDPHLTSKMGKALVETHYFAKAVAFYKDSIKSTQNPELKLELANLYMQLKEYDKAEVLLMTEIESENSKDLEDVTYLQYKTKLLMLLAQTRERSGNISGALSTLKDARDNQNRINVLDPCQQVCTSILAVDPESENASVMMADIAFRKIDFDMALFHFTQLITKQPTNWTALVRLVEIMRRTGNLSDVPEYLNNAEKHVSNPLKEPGFVFCSALYQWYSGNLNGALRHFNMARQDHEWGQQALYNMIEICLNPDDEMLGDQFMDSEDIEYRDSRSMALKTADRLLKELKYRLEANGEDMLKYKLLTNFRLLATQEKHNIERGLEEFIAIGSQNVYKDHVGPILGMSTAYTLLKQSQRAKNQLKRVAKAVWTFDDAEYLERCWLLLADYYIQSAKFDVASDLLNKVVQHNKACSKAYEYLGFISEKEQHFKDAASNYESAWRFGGKSNPGIGFKLAYSLMKCKNYADAIDIGQQVLKLNPDYPKVKKDILDKSMNNLRI</sequence>
<dbReference type="InterPro" id="IPR011990">
    <property type="entry name" value="TPR-like_helical_dom_sf"/>
</dbReference>